<dbReference type="Proteomes" id="UP000315700">
    <property type="component" value="Chromosome"/>
</dbReference>
<evidence type="ECO:0000313" key="3">
    <source>
        <dbReference type="EMBL" id="QDT53513.1"/>
    </source>
</evidence>
<keyword evidence="1" id="KW-0472">Membrane</keyword>
<keyword evidence="1" id="KW-1133">Transmembrane helix</keyword>
<evidence type="ECO:0000313" key="4">
    <source>
        <dbReference type="Proteomes" id="UP000315700"/>
    </source>
</evidence>
<feature type="signal peptide" evidence="2">
    <location>
        <begin position="1"/>
        <end position="27"/>
    </location>
</feature>
<dbReference type="EMBL" id="CP036271">
    <property type="protein sequence ID" value="QDT53513.1"/>
    <property type="molecule type" value="Genomic_DNA"/>
</dbReference>
<dbReference type="AlphaFoldDB" id="A0A517SBL4"/>
<reference evidence="3 4" key="1">
    <citation type="submission" date="2019-02" db="EMBL/GenBank/DDBJ databases">
        <title>Deep-cultivation of Planctomycetes and their phenomic and genomic characterization uncovers novel biology.</title>
        <authorList>
            <person name="Wiegand S."/>
            <person name="Jogler M."/>
            <person name="Boedeker C."/>
            <person name="Pinto D."/>
            <person name="Vollmers J."/>
            <person name="Rivas-Marin E."/>
            <person name="Kohn T."/>
            <person name="Peeters S.H."/>
            <person name="Heuer A."/>
            <person name="Rast P."/>
            <person name="Oberbeckmann S."/>
            <person name="Bunk B."/>
            <person name="Jeske O."/>
            <person name="Meyerdierks A."/>
            <person name="Storesund J.E."/>
            <person name="Kallscheuer N."/>
            <person name="Luecker S."/>
            <person name="Lage O.M."/>
            <person name="Pohl T."/>
            <person name="Merkel B.J."/>
            <person name="Hornburger P."/>
            <person name="Mueller R.-W."/>
            <person name="Bruemmer F."/>
            <person name="Labrenz M."/>
            <person name="Spormann A.M."/>
            <person name="Op den Camp H."/>
            <person name="Overmann J."/>
            <person name="Amann R."/>
            <person name="Jetten M.S.M."/>
            <person name="Mascher T."/>
            <person name="Medema M.H."/>
            <person name="Devos D.P."/>
            <person name="Kaster A.-K."/>
            <person name="Ovreas L."/>
            <person name="Rohde M."/>
            <person name="Galperin M.Y."/>
            <person name="Jogler C."/>
        </authorList>
    </citation>
    <scope>NUCLEOTIDE SEQUENCE [LARGE SCALE GENOMIC DNA]</scope>
    <source>
        <strain evidence="3 4">Pan44</strain>
    </source>
</reference>
<accession>A0A517SBL4</accession>
<dbReference type="KEGG" id="ccos:Pan44_15350"/>
<keyword evidence="1" id="KW-0812">Transmembrane</keyword>
<proteinExistence type="predicted"/>
<keyword evidence="2" id="KW-0732">Signal</keyword>
<feature type="transmembrane region" description="Helical" evidence="1">
    <location>
        <begin position="51"/>
        <end position="74"/>
    </location>
</feature>
<dbReference type="PROSITE" id="PS51257">
    <property type="entry name" value="PROKAR_LIPOPROTEIN"/>
    <property type="match status" value="1"/>
</dbReference>
<organism evidence="3 4">
    <name type="scientific">Caulifigura coniformis</name>
    <dbReference type="NCBI Taxonomy" id="2527983"/>
    <lineage>
        <taxon>Bacteria</taxon>
        <taxon>Pseudomonadati</taxon>
        <taxon>Planctomycetota</taxon>
        <taxon>Planctomycetia</taxon>
        <taxon>Planctomycetales</taxon>
        <taxon>Planctomycetaceae</taxon>
        <taxon>Caulifigura</taxon>
    </lineage>
</organism>
<keyword evidence="4" id="KW-1185">Reference proteome</keyword>
<protein>
    <submittedName>
        <fullName evidence="3">Uncharacterized protein</fullName>
    </submittedName>
</protein>
<dbReference type="RefSeq" id="WP_145028779.1">
    <property type="nucleotide sequence ID" value="NZ_CP036271.1"/>
</dbReference>
<gene>
    <name evidence="3" type="ORF">Pan44_15350</name>
</gene>
<evidence type="ECO:0000256" key="2">
    <source>
        <dbReference type="SAM" id="SignalP"/>
    </source>
</evidence>
<name>A0A517SBL4_9PLAN</name>
<dbReference type="OrthoDB" id="290599at2"/>
<evidence type="ECO:0000256" key="1">
    <source>
        <dbReference type="SAM" id="Phobius"/>
    </source>
</evidence>
<sequence precursor="true">MPVLTLRRLAAATALALVLSATQSASACPLCKLANESKQDCEEENRRPQAYMYSILFMLSMPATLLTGFSFGFYRLWKNHQLVVGDQPMPGDDLHV</sequence>
<feature type="chain" id="PRO_5022010970" evidence="2">
    <location>
        <begin position="28"/>
        <end position="96"/>
    </location>
</feature>
<dbReference type="InParanoid" id="A0A517SBL4"/>